<reference evidence="5 6" key="1">
    <citation type="submission" date="2018-06" db="EMBL/GenBank/DDBJ databases">
        <title>Genomic Encyclopedia of Type Strains, Phase I: the one thousand microbial genomes (KMG-I) project.</title>
        <authorList>
            <person name="Kyrpides N."/>
        </authorList>
    </citation>
    <scope>NUCLEOTIDE SEQUENCE [LARGE SCALE GENOMIC DNA]</scope>
    <source>
        <strain evidence="5 6">DSM 19573</strain>
    </source>
</reference>
<dbReference type="InterPro" id="IPR013783">
    <property type="entry name" value="Ig-like_fold"/>
</dbReference>
<dbReference type="RefSeq" id="WP_110463609.1">
    <property type="nucleotide sequence ID" value="NZ_QKMR01000034.1"/>
</dbReference>
<evidence type="ECO:0000256" key="1">
    <source>
        <dbReference type="SAM" id="MobiDB-lite"/>
    </source>
</evidence>
<dbReference type="InterPro" id="IPR041033">
    <property type="entry name" value="SpaA_PFL_dom_1"/>
</dbReference>
<keyword evidence="6" id="KW-1185">Reference proteome</keyword>
<dbReference type="SUPFAM" id="SSF49478">
    <property type="entry name" value="Cna protein B-type domain"/>
    <property type="match status" value="1"/>
</dbReference>
<evidence type="ECO:0000259" key="3">
    <source>
        <dbReference type="Pfam" id="PF17802"/>
    </source>
</evidence>
<keyword evidence="2" id="KW-1133">Transmembrane helix</keyword>
<proteinExistence type="predicted"/>
<evidence type="ECO:0000259" key="4">
    <source>
        <dbReference type="Pfam" id="PF24547"/>
    </source>
</evidence>
<keyword evidence="2" id="KW-0812">Transmembrane</keyword>
<feature type="region of interest" description="Disordered" evidence="1">
    <location>
        <begin position="1564"/>
        <end position="1616"/>
    </location>
</feature>
<dbReference type="InterPro" id="IPR055382">
    <property type="entry name" value="DUF7601"/>
</dbReference>
<dbReference type="Pfam" id="PF24547">
    <property type="entry name" value="DUF7601"/>
    <property type="match status" value="4"/>
</dbReference>
<protein>
    <submittedName>
        <fullName evidence="5">Uncharacterized protein</fullName>
    </submittedName>
</protein>
<accession>A0A318XH67</accession>
<feature type="domain" description="SpaA-like prealbumin fold" evidence="3">
    <location>
        <begin position="1005"/>
        <end position="1088"/>
    </location>
</feature>
<keyword evidence="2" id="KW-0472">Membrane</keyword>
<organism evidence="5 6">
    <name type="scientific">Ruminiclostridium sufflavum DSM 19573</name>
    <dbReference type="NCBI Taxonomy" id="1121337"/>
    <lineage>
        <taxon>Bacteria</taxon>
        <taxon>Bacillati</taxon>
        <taxon>Bacillota</taxon>
        <taxon>Clostridia</taxon>
        <taxon>Eubacteriales</taxon>
        <taxon>Oscillospiraceae</taxon>
        <taxon>Ruminiclostridium</taxon>
    </lineage>
</organism>
<feature type="compositionally biased region" description="Gly residues" evidence="1">
    <location>
        <begin position="1581"/>
        <end position="1590"/>
    </location>
</feature>
<name>A0A318XH67_9FIRM</name>
<dbReference type="Pfam" id="PF17802">
    <property type="entry name" value="SpaA"/>
    <property type="match status" value="1"/>
</dbReference>
<evidence type="ECO:0000313" key="6">
    <source>
        <dbReference type="Proteomes" id="UP000248132"/>
    </source>
</evidence>
<feature type="transmembrane region" description="Helical" evidence="2">
    <location>
        <begin position="1623"/>
        <end position="1642"/>
    </location>
</feature>
<feature type="compositionally biased region" description="Polar residues" evidence="1">
    <location>
        <begin position="1603"/>
        <end position="1616"/>
    </location>
</feature>
<evidence type="ECO:0000256" key="2">
    <source>
        <dbReference type="SAM" id="Phobius"/>
    </source>
</evidence>
<feature type="domain" description="DUF7601" evidence="4">
    <location>
        <begin position="1112"/>
        <end position="1218"/>
    </location>
</feature>
<comment type="caution">
    <text evidence="5">The sequence shown here is derived from an EMBL/GenBank/DDBJ whole genome shotgun (WGS) entry which is preliminary data.</text>
</comment>
<dbReference type="Gene3D" id="2.60.40.1140">
    <property type="entry name" value="Collagen-binding surface protein Cna, B-type domain"/>
    <property type="match status" value="4"/>
</dbReference>
<feature type="domain" description="DUF7601" evidence="4">
    <location>
        <begin position="1221"/>
        <end position="1328"/>
    </location>
</feature>
<feature type="domain" description="DUF7601" evidence="4">
    <location>
        <begin position="1454"/>
        <end position="1560"/>
    </location>
</feature>
<dbReference type="Proteomes" id="UP000248132">
    <property type="component" value="Unassembled WGS sequence"/>
</dbReference>
<evidence type="ECO:0000313" key="5">
    <source>
        <dbReference type="EMBL" id="PYG84309.1"/>
    </source>
</evidence>
<dbReference type="Gene3D" id="2.60.40.10">
    <property type="entry name" value="Immunoglobulins"/>
    <property type="match status" value="1"/>
</dbReference>
<dbReference type="EMBL" id="QKMR01000034">
    <property type="protein sequence ID" value="PYG84309.1"/>
    <property type="molecule type" value="Genomic_DNA"/>
</dbReference>
<sequence length="1653" mass="174764">MIKRKRQKITAWVLLLTILFGALSPMNEALSAKPSSLDADVSVTGINEGGTIDGSTDIGITVAFNVPVEGDGGLDYFQYGDEVELLLSTSFHFDPVPTDSIELMYKEKKLGTVTLLNNAEGQAMANIKFDGDEYVFDPDKLQDGETAYSGVSGMFKATLKYNGNHDTDIDGKKTVSILEKKYKLQLPGDKIIYSVEKKAEGSAVNIDEGTITWTVAISAEKDTAPVPTPIDLAGYVFEDDLNGIGEYVGNSFSLSGGTVSEADLATPDAGSTKLTYSFPAGSVSPQTLTFKTKIPNTILTAGGSITNTAGLYLDNKRVDFDDFTATISKPYATKWGETDDDISGTTYDTTGRSIIWYIKVENEGRTLNDLTITDELKGGLSLDSAQWQRWNATDSKWEDVPGISWTTVPPSNKYKIGEKTGGGVNYTGRLKLVTKVPDSIDGSVVATKYNNQADVSWSGSDGTTGSTSTGSFEVGIGYNAISKNGTQSAEDIKKHQITWTLDVDMKGQTAENFKVYDLFVHDAETSDSDITNALDWPDGLSLGSDGITRNNGQKFVEVSSKEGHLTVNSINLQKEGKIIATLVEIKGLRNSGSNQAVLKSQVIDPDILAGNDQNQKVYNYAALYKGNDYRGNAGTYVNYNNKVLAKELLNRAEADNDHTAGTGGINADNRTTNAADGFHYGYKEAIFRLNINASGIDFANVETNLTEGFGDVAVTDTLPEGWEFAKFSEGQDYLIYEAAEALNTGNGYPATGSLTTSGGALDSVPGLTAAFDRVSSTQTATFTFKNLNKPYVVLVKARPSDTTLDSYLKGNATRNETNTLSISSEKWQPGKNVSQLLEVKSKVLDKTLDLSKQNQGILTWLVEYTPFGREIGTGIEDTLPQGIDLRTDSSGQLIWEQDGSRNISIRELTLKDDGSGTYKEGPELAADVLKSVIGYDNSARKLTFNFPDSARAYKLTYVTDITGTPENVTNAVKLVAADGNGPSTNKAFAITEQQGMATMGRSGYLIVKKKDINSAFLPGAEFTLYNTDKDGSRASSRAVRTTGSDGTVKFYGLAPGNYILVETKSPDEYENPPMEYNVAVSSELKTTVNGSGIITGSAPFYVVNYKATDPVGSLTISKAVTGNGADTEKAFDFTLTLSGAAGVYSYTGHGVSGGSIASGDSFSLANGQSITITGLPAGARYTVTEADYSGAGYTTTSTGADGDILTNTTQTAAFTNTRTAGNLVIAKTVAGNAGDRSKSFDFMLTLNGAMDIPYAYSGNGVLDGTIKSGDSFSLANGQSITITGLPAGAGYTVTESDYSGEGYTTVSTGADGIIETDATQTAAFTNTKNVWSPSPGTGDLTISKTVTGTNADTTRKFNFTVTLNGAYGSYNYTGNGIANGKIKTGDAVSLANGQSITITGLPAGTRYTVTESDYSGDGYTTVSTGADGGIKTGTTQTAAFTNTKNNWYPSPDTGNLTISKTVSGEKADTNRKFNFTLSLSGVYDSYDYTGNGVPNGTIKSGGIISLAHGQSITITGLPEGTRYTVAESDYSGDGYTAASTGADGNIVTGTTQTAAFTNHYGDSEIIPEEPEAPAGSTGNSGNTGNGGGNSPQGSTGSEKPHKGSNQNGMPHTGDNQTGDLAKLGVLFFSAVLLALITADFVLRKKNSGHRRLK</sequence>
<dbReference type="OrthoDB" id="3194789at2"/>
<feature type="domain" description="DUF7601" evidence="4">
    <location>
        <begin position="1338"/>
        <end position="1444"/>
    </location>
</feature>
<gene>
    <name evidence="5" type="ORF">LY28_03673</name>
</gene>